<dbReference type="Pfam" id="PF12293">
    <property type="entry name" value="T4BSS_DotH_IcmK"/>
    <property type="match status" value="1"/>
</dbReference>
<dbReference type="RefSeq" id="WP_006682199.1">
    <property type="nucleotide sequence ID" value="NZ_CAFB01000035.1"/>
</dbReference>
<reference evidence="2 3" key="1">
    <citation type="submission" date="2011-08" db="EMBL/GenBank/DDBJ databases">
        <title>The genome of the obligate endobacterium of an arbuscular mycorrhizal fungus reveals an interphylum network of nutritional interactions.</title>
        <authorList>
            <person name="Ghignone S."/>
            <person name="Salvioli A."/>
            <person name="Anca I."/>
            <person name="Lumini E."/>
            <person name="Ortu G."/>
            <person name="Petiti L."/>
            <person name="Cruveiller S."/>
            <person name="Bianciotto V."/>
            <person name="Piffanelli P."/>
            <person name="Lanfranco L."/>
            <person name="Bonfante P."/>
        </authorList>
    </citation>
    <scope>NUCLEOTIDE SEQUENCE [LARGE SCALE GENOMIC DNA]</scope>
    <source>
        <strain evidence="2 3">BEG34</strain>
    </source>
</reference>
<comment type="caution">
    <text evidence="2">The sequence shown here is derived from an EMBL/GenBank/DDBJ whole genome shotgun (WGS) entry which is preliminary data.</text>
</comment>
<protein>
    <submittedName>
        <fullName evidence="2">TraN-like protein similar to IcmK</fullName>
    </submittedName>
</protein>
<feature type="signal peptide" evidence="1">
    <location>
        <begin position="1"/>
        <end position="23"/>
    </location>
</feature>
<organism evidence="2 3">
    <name type="scientific">Candidatus Glomeribacter gigasporarum BEG34</name>
    <dbReference type="NCBI Taxonomy" id="1070319"/>
    <lineage>
        <taxon>Bacteria</taxon>
        <taxon>Pseudomonadati</taxon>
        <taxon>Pseudomonadota</taxon>
        <taxon>Betaproteobacteria</taxon>
        <taxon>Burkholderiales</taxon>
        <taxon>Burkholderiaceae</taxon>
        <taxon>Candidatus Glomeribacter</taxon>
    </lineage>
</organism>
<proteinExistence type="predicted"/>
<sequence length="312" mass="33672">MSSRPVWHRLAATVGFAILPAYAQSASNVQRAGGHAPADLNAPQALPPLKAQEHANYDVAVDALSPLTESQIRALRRRLDRAKRAAAASPHIPTKPVYSVQTVDLSPGSPPPIVRVSHLGAAVTFIDRTGAPWDIIEVNNMAPQRFEVLKPVPSVPTMTITAQGDYVEGDVAVFLKDLPYPVVIKMVAGQRETDYRLDLRIPKTGPNAQPAITTETAIGLPSATLQSLLEGIEPPQAKPIRIRNAPANMKAWLIGNAPASRIVLRTSLFLNNPAYYGSLTSADGTHVYEIPQTPVVTVSENGALRNLFLDWE</sequence>
<name>G2J846_9BURK</name>
<evidence type="ECO:0000256" key="1">
    <source>
        <dbReference type="SAM" id="SignalP"/>
    </source>
</evidence>
<feature type="chain" id="PRO_5003431597" evidence="1">
    <location>
        <begin position="24"/>
        <end position="312"/>
    </location>
</feature>
<dbReference type="AlphaFoldDB" id="G2J846"/>
<dbReference type="InterPro" id="IPR022073">
    <property type="entry name" value="T4BSS_DotH_IcmK"/>
</dbReference>
<dbReference type="EMBL" id="CAFB01000035">
    <property type="protein sequence ID" value="CCD28943.1"/>
    <property type="molecule type" value="Genomic_DNA"/>
</dbReference>
<evidence type="ECO:0000313" key="3">
    <source>
        <dbReference type="Proteomes" id="UP000054051"/>
    </source>
</evidence>
<gene>
    <name evidence="2" type="primary">TraN</name>
    <name evidence="2" type="ORF">CAGGBEG34_190115</name>
</gene>
<accession>G2J846</accession>
<dbReference type="STRING" id="1070319.CAGGBEG34_190115"/>
<keyword evidence="1" id="KW-0732">Signal</keyword>
<dbReference type="OrthoDB" id="8682498at2"/>
<evidence type="ECO:0000313" key="2">
    <source>
        <dbReference type="EMBL" id="CCD28943.1"/>
    </source>
</evidence>
<dbReference type="Proteomes" id="UP000054051">
    <property type="component" value="Unassembled WGS sequence"/>
</dbReference>
<dbReference type="eggNOG" id="ENOG5032SK2">
    <property type="taxonomic scope" value="Bacteria"/>
</dbReference>
<keyword evidence="3" id="KW-1185">Reference proteome</keyword>